<accession>A0AAE4CE78</accession>
<dbReference type="InterPro" id="IPR025202">
    <property type="entry name" value="PLD-like_dom"/>
</dbReference>
<dbReference type="Pfam" id="PF13091">
    <property type="entry name" value="PLDc_2"/>
    <property type="match status" value="1"/>
</dbReference>
<feature type="domain" description="PLD phosphodiesterase" evidence="3">
    <location>
        <begin position="986"/>
        <end position="1013"/>
    </location>
</feature>
<sequence>MGIALDVWIAAKESPRRSGTSSRIGRARLVEPGWYSVDLRGTRFSGLDQIESLRLAGPGGPESGPAHPVLEAVQEGEAVRFRAPEFADIEDPHLWQEKQDPIHLLIALRDGIVGLGDAGLAHELAAGRLAPSPAATREISGFTPAQNAAYSACLGHGVHLVWGPPGTGKTRVITEAIDTLVRSGKRVLLVSATNIAVDNALLGAVKSKRHRPGALLRVGPPHHPEVLAHPDVCLPALVESRLESVARERARIERQLVRIRTERDELARLDSALAGFDVAAYHLARRAITSAAAVPGLAEAASEARDVARSARSRADEANRRSAAAEQSWAAGEPARQAYRDIDRMRQDLTTLEEAADGQAAQALRARHAADLIDTEIRELSAGHRLSRLTNRGRLRKLAQELEQARSEAEHARLRAQEARELVERHRRQTADRIRRTADAAGHTRQDLDRLEAALRDARAEAARRTGLAEAAETALDAAQQRLLTAEAAAPTEAQRALVADADARELPALDAQARVLRTRVSAAEEERSRLEQAFTTVHEQYARLSRDAEGEIIKSARLVATTLARLRTSKPLMDGPYDVVLVDEAGAANLPEVLLAVSRATGAAVLFGDFMQLGAVIDEKQVKESDRQEVRTWLLRDVFAHCGIKAPDDAERHPGCTMLDVQHRFGPEIMGLANAIAYDGRLKAGGSVRPHPANDPEILFIDVDELGDISRVRPDGWHKGWWPAGALLARVLSDYHRARGERTGIVTPYGRQVEATLEALRDHEADSSAVTEVGTAHRFQGREFPIVIFDMVEDGYGERWMAKATRGEDHYLRDGIRLFNVAVTRTQHRLYLIGSRTRLASAAEGTPFHYIADLVAQRRARVIRANQLVSPTSTPSGELTKLAGTFTGELAELLAQHVRVCDIQDEREFYTTFADHLAAARHSIWLWAPWTATRVRTILPVLRDAVGRGVRVTLFVRDESDQLQQKPAHQRFLADLRSVLDTVVEVNEMHQKIVVIDEQLVLLGSLNVLSQSWTREVMVTMRGAYFARKLLEHEHAREFSRPPLCGACGQSRIALRRRRNGAWYWRCYSERCPLWRPGGRANWTQDVGVGAGPSPRRVGVAGRPKTGAPRHP</sequence>
<dbReference type="GO" id="GO:0004386">
    <property type="term" value="F:helicase activity"/>
    <property type="evidence" value="ECO:0007669"/>
    <property type="project" value="UniProtKB-KW"/>
</dbReference>
<evidence type="ECO:0000256" key="2">
    <source>
        <dbReference type="SAM" id="MobiDB-lite"/>
    </source>
</evidence>
<dbReference type="PANTHER" id="PTHR10887">
    <property type="entry name" value="DNA2/NAM7 HELICASE FAMILY"/>
    <property type="match status" value="1"/>
</dbReference>
<dbReference type="SUPFAM" id="SSF52540">
    <property type="entry name" value="P-loop containing nucleoside triphosphate hydrolases"/>
    <property type="match status" value="1"/>
</dbReference>
<dbReference type="AlphaFoldDB" id="A0AAE4CE78"/>
<feature type="coiled-coil region" evidence="1">
    <location>
        <begin position="392"/>
        <end position="489"/>
    </location>
</feature>
<dbReference type="InterPro" id="IPR041679">
    <property type="entry name" value="DNA2/NAM7-like_C"/>
</dbReference>
<dbReference type="PANTHER" id="PTHR10887:SF495">
    <property type="entry name" value="HELICASE SENATAXIN ISOFORM X1-RELATED"/>
    <property type="match status" value="1"/>
</dbReference>
<dbReference type="InterPro" id="IPR027417">
    <property type="entry name" value="P-loop_NTPase"/>
</dbReference>
<dbReference type="Pfam" id="PF13087">
    <property type="entry name" value="AAA_12"/>
    <property type="match status" value="1"/>
</dbReference>
<evidence type="ECO:0000256" key="1">
    <source>
        <dbReference type="SAM" id="Coils"/>
    </source>
</evidence>
<proteinExistence type="predicted"/>
<evidence type="ECO:0000259" key="3">
    <source>
        <dbReference type="PROSITE" id="PS50035"/>
    </source>
</evidence>
<dbReference type="InterPro" id="IPR001736">
    <property type="entry name" value="PLipase_D/transphosphatidylase"/>
</dbReference>
<dbReference type="Proteomes" id="UP001183643">
    <property type="component" value="Unassembled WGS sequence"/>
</dbReference>
<keyword evidence="1" id="KW-0175">Coiled coil</keyword>
<dbReference type="CDD" id="cd18808">
    <property type="entry name" value="SF1_C_Upf1"/>
    <property type="match status" value="1"/>
</dbReference>
<dbReference type="RefSeq" id="WP_310371165.1">
    <property type="nucleotide sequence ID" value="NZ_JAVDYB010000001.1"/>
</dbReference>
<evidence type="ECO:0000313" key="5">
    <source>
        <dbReference type="Proteomes" id="UP001183643"/>
    </source>
</evidence>
<reference evidence="4" key="1">
    <citation type="submission" date="2023-07" db="EMBL/GenBank/DDBJ databases">
        <title>Sequencing the genomes of 1000 actinobacteria strains.</title>
        <authorList>
            <person name="Klenk H.-P."/>
        </authorList>
    </citation>
    <scope>NUCLEOTIDE SEQUENCE</scope>
    <source>
        <strain evidence="4">DSM 44707</strain>
    </source>
</reference>
<keyword evidence="5" id="KW-1185">Reference proteome</keyword>
<dbReference type="GO" id="GO:0006793">
    <property type="term" value="P:phosphorus metabolic process"/>
    <property type="evidence" value="ECO:0007669"/>
    <property type="project" value="UniProtKB-ARBA"/>
</dbReference>
<dbReference type="Pfam" id="PF13086">
    <property type="entry name" value="AAA_11"/>
    <property type="match status" value="2"/>
</dbReference>
<comment type="caution">
    <text evidence="4">The sequence shown here is derived from an EMBL/GenBank/DDBJ whole genome shotgun (WGS) entry which is preliminary data.</text>
</comment>
<dbReference type="Gene3D" id="3.40.50.300">
    <property type="entry name" value="P-loop containing nucleotide triphosphate hydrolases"/>
    <property type="match status" value="3"/>
</dbReference>
<feature type="region of interest" description="Disordered" evidence="2">
    <location>
        <begin position="1088"/>
        <end position="1113"/>
    </location>
</feature>
<protein>
    <submittedName>
        <fullName evidence="4">Superfamily I DNA/RNA helicase</fullName>
    </submittedName>
</protein>
<keyword evidence="4" id="KW-0067">ATP-binding</keyword>
<keyword evidence="4" id="KW-0347">Helicase</keyword>
<evidence type="ECO:0000313" key="4">
    <source>
        <dbReference type="EMBL" id="MDR7278325.1"/>
    </source>
</evidence>
<dbReference type="InterPro" id="IPR041677">
    <property type="entry name" value="DNA2/NAM7_AAA_11"/>
</dbReference>
<dbReference type="InterPro" id="IPR045055">
    <property type="entry name" value="DNA2/NAM7-like"/>
</dbReference>
<dbReference type="EMBL" id="JAVDYB010000001">
    <property type="protein sequence ID" value="MDR7278325.1"/>
    <property type="molecule type" value="Genomic_DNA"/>
</dbReference>
<dbReference type="InterPro" id="IPR047187">
    <property type="entry name" value="SF1_C_Upf1"/>
</dbReference>
<dbReference type="SUPFAM" id="SSF56024">
    <property type="entry name" value="Phospholipase D/nuclease"/>
    <property type="match status" value="1"/>
</dbReference>
<name>A0AAE4CE78_9ACTN</name>
<keyword evidence="4" id="KW-0378">Hydrolase</keyword>
<feature type="region of interest" description="Disordered" evidence="2">
    <location>
        <begin position="312"/>
        <end position="335"/>
    </location>
</feature>
<organism evidence="4 5">
    <name type="scientific">Catenuloplanes atrovinosus</name>
    <dbReference type="NCBI Taxonomy" id="137266"/>
    <lineage>
        <taxon>Bacteria</taxon>
        <taxon>Bacillati</taxon>
        <taxon>Actinomycetota</taxon>
        <taxon>Actinomycetes</taxon>
        <taxon>Micromonosporales</taxon>
        <taxon>Micromonosporaceae</taxon>
        <taxon>Catenuloplanes</taxon>
    </lineage>
</organism>
<dbReference type="Gene3D" id="3.30.870.10">
    <property type="entry name" value="Endonuclease Chain A"/>
    <property type="match status" value="1"/>
</dbReference>
<feature type="coiled-coil region" evidence="1">
    <location>
        <begin position="242"/>
        <end position="269"/>
    </location>
</feature>
<gene>
    <name evidence="4" type="ORF">J2S41_005103</name>
</gene>
<dbReference type="PROSITE" id="PS50035">
    <property type="entry name" value="PLD"/>
    <property type="match status" value="1"/>
</dbReference>
<keyword evidence="4" id="KW-0547">Nucleotide-binding</keyword>